<feature type="transmembrane region" description="Helical" evidence="1">
    <location>
        <begin position="46"/>
        <end position="67"/>
    </location>
</feature>
<proteinExistence type="predicted"/>
<keyword evidence="1" id="KW-1133">Transmembrane helix</keyword>
<dbReference type="AlphaFoldDB" id="A0A2V3VFG4"/>
<organism evidence="2 3">
    <name type="scientific">Pseudogracilibacillus auburnensis</name>
    <dbReference type="NCBI Taxonomy" id="1494959"/>
    <lineage>
        <taxon>Bacteria</taxon>
        <taxon>Bacillati</taxon>
        <taxon>Bacillota</taxon>
        <taxon>Bacilli</taxon>
        <taxon>Bacillales</taxon>
        <taxon>Bacillaceae</taxon>
        <taxon>Pseudogracilibacillus</taxon>
    </lineage>
</organism>
<keyword evidence="1" id="KW-0472">Membrane</keyword>
<comment type="caution">
    <text evidence="2">The sequence shown here is derived from an EMBL/GenBank/DDBJ whole genome shotgun (WGS) entry which is preliminary data.</text>
</comment>
<name>A0A2V3VFG4_9BACI</name>
<dbReference type="Pfam" id="PF14110">
    <property type="entry name" value="DUF4282"/>
    <property type="match status" value="1"/>
</dbReference>
<keyword evidence="3" id="KW-1185">Reference proteome</keyword>
<reference evidence="2 3" key="1">
    <citation type="submission" date="2018-05" db="EMBL/GenBank/DDBJ databases">
        <title>Genomic Encyclopedia of Type Strains, Phase IV (KMG-IV): sequencing the most valuable type-strain genomes for metagenomic binning, comparative biology and taxonomic classification.</title>
        <authorList>
            <person name="Goeker M."/>
        </authorList>
    </citation>
    <scope>NUCLEOTIDE SEQUENCE [LARGE SCALE GENOMIC DNA]</scope>
    <source>
        <strain evidence="2 3">DSM 28556</strain>
    </source>
</reference>
<feature type="transmembrane region" description="Helical" evidence="1">
    <location>
        <begin position="18"/>
        <end position="40"/>
    </location>
</feature>
<keyword evidence="1" id="KW-0812">Transmembrane</keyword>
<gene>
    <name evidence="2" type="ORF">DFR56_12629</name>
</gene>
<sequence length="106" mass="12297">MGRIFNFDKMITPIMIKILFWIGILVAVLSEFFMIGFGIVSKNSSYTPIIFGLISLFLGPIIIRVYCEILIIIFKMQESVVQILDYFLIEHKNNQLTNREPYKGTD</sequence>
<evidence type="ECO:0000313" key="3">
    <source>
        <dbReference type="Proteomes" id="UP000247978"/>
    </source>
</evidence>
<evidence type="ECO:0000256" key="1">
    <source>
        <dbReference type="SAM" id="Phobius"/>
    </source>
</evidence>
<dbReference type="Proteomes" id="UP000247978">
    <property type="component" value="Unassembled WGS sequence"/>
</dbReference>
<dbReference type="EMBL" id="QJJQ01000026">
    <property type="protein sequence ID" value="PXW80503.1"/>
    <property type="molecule type" value="Genomic_DNA"/>
</dbReference>
<dbReference type="RefSeq" id="WP_158525767.1">
    <property type="nucleotide sequence ID" value="NZ_JBHUHB010000001.1"/>
</dbReference>
<accession>A0A2V3VFG4</accession>
<dbReference type="InterPro" id="IPR025557">
    <property type="entry name" value="DUF4282"/>
</dbReference>
<protein>
    <submittedName>
        <fullName evidence="2">Uncharacterized protein DUF4282</fullName>
    </submittedName>
</protein>
<dbReference type="OrthoDB" id="280522at2"/>
<evidence type="ECO:0000313" key="2">
    <source>
        <dbReference type="EMBL" id="PXW80503.1"/>
    </source>
</evidence>